<accession>A0A3S2M9S9</accession>
<keyword evidence="6" id="KW-1185">Reference proteome</keyword>
<dbReference type="GO" id="GO:0030154">
    <property type="term" value="P:cell differentiation"/>
    <property type="evidence" value="ECO:0007669"/>
    <property type="project" value="InterPro"/>
</dbReference>
<dbReference type="OrthoDB" id="10000687at2759"/>
<evidence type="ECO:0000256" key="2">
    <source>
        <dbReference type="ARBA" id="ARBA00006609"/>
    </source>
</evidence>
<dbReference type="Proteomes" id="UP000283210">
    <property type="component" value="Chromosome 7"/>
</dbReference>
<dbReference type="PANTHER" id="PTHR14572">
    <property type="entry name" value="PANCREATIC PROGENITOR CELL DIFFERENTIATION AND PROLIFERATION FACTOR"/>
    <property type="match status" value="1"/>
</dbReference>
<comment type="similarity">
    <text evidence="2">Belongs to the PPDPF family.</text>
</comment>
<evidence type="ECO:0008006" key="7">
    <source>
        <dbReference type="Google" id="ProtNLM"/>
    </source>
</evidence>
<dbReference type="Pfam" id="PF15060">
    <property type="entry name" value="PPDFL"/>
    <property type="match status" value="1"/>
</dbReference>
<gene>
    <name evidence="5" type="ORF">OJAV_G00069130</name>
</gene>
<dbReference type="InterPro" id="IPR026754">
    <property type="entry name" value="PPDPF"/>
</dbReference>
<feature type="compositionally biased region" description="Basic and acidic residues" evidence="4">
    <location>
        <begin position="212"/>
        <end position="225"/>
    </location>
</feature>
<keyword evidence="3" id="KW-0175">Coiled coil</keyword>
<dbReference type="PRINTS" id="PR02071">
    <property type="entry name" value="PPDPFACTOR"/>
</dbReference>
<protein>
    <recommendedName>
        <fullName evidence="7">Tpd52 like 2a</fullName>
    </recommendedName>
</protein>
<dbReference type="EMBL" id="CM012443">
    <property type="protein sequence ID" value="RVE70838.1"/>
    <property type="molecule type" value="Genomic_DNA"/>
</dbReference>
<feature type="region of interest" description="Disordered" evidence="4">
    <location>
        <begin position="182"/>
        <end position="229"/>
    </location>
</feature>
<reference evidence="5 6" key="1">
    <citation type="submission" date="2018-11" db="EMBL/GenBank/DDBJ databases">
        <authorList>
            <person name="Lopez-Roques C."/>
            <person name="Donnadieu C."/>
            <person name="Bouchez O."/>
            <person name="Klopp C."/>
            <person name="Cabau C."/>
            <person name="Zahm M."/>
        </authorList>
    </citation>
    <scope>NUCLEOTIDE SEQUENCE [LARGE SCALE GENOMIC DNA]</scope>
    <source>
        <strain evidence="5">RS831</strain>
        <tissue evidence="5">Whole body</tissue>
    </source>
</reference>
<feature type="region of interest" description="Disordered" evidence="4">
    <location>
        <begin position="357"/>
        <end position="377"/>
    </location>
</feature>
<reference evidence="5 6" key="2">
    <citation type="submission" date="2019-01" db="EMBL/GenBank/DDBJ databases">
        <title>A chromosome length genome reference of the Java medaka (oryzias javanicus).</title>
        <authorList>
            <person name="Herpin A."/>
            <person name="Takehana Y."/>
            <person name="Naruse K."/>
            <person name="Ansai S."/>
            <person name="Kawaguchi M."/>
        </authorList>
    </citation>
    <scope>NUCLEOTIDE SEQUENCE [LARGE SCALE GENOMIC DNA]</scope>
    <source>
        <strain evidence="5">RS831</strain>
        <tissue evidence="5">Whole body</tissue>
    </source>
</reference>
<evidence type="ECO:0000256" key="1">
    <source>
        <dbReference type="ARBA" id="ARBA00005702"/>
    </source>
</evidence>
<proteinExistence type="inferred from homology"/>
<evidence type="ECO:0000313" key="5">
    <source>
        <dbReference type="EMBL" id="RVE70838.1"/>
    </source>
</evidence>
<evidence type="ECO:0000256" key="3">
    <source>
        <dbReference type="ARBA" id="ARBA00023054"/>
    </source>
</evidence>
<dbReference type="Pfam" id="PF04201">
    <property type="entry name" value="TPD52"/>
    <property type="match status" value="1"/>
</dbReference>
<evidence type="ECO:0000256" key="4">
    <source>
        <dbReference type="SAM" id="MobiDB-lite"/>
    </source>
</evidence>
<sequence length="377" mass="41286">MNRPGFGGPSSSLNFSARLTGNGCPHTELRENDLDNLRFELAKTEDEIQTLRQVLLAKEKYAADIRSQLGMGPLSNVKQNLSKGWQEVQTSAPYLTASATLEDISQSSVYVKTKDSLSHAGQVTSAALSSVGVVITRRLAQMRALPLPSPPRTLNHSMSVPAMRHSSTFKSLEEMVVNVKDKMTGSMSNNGDTSGAAREKESRAAIKASHNPRSETTELRERERSTQPSAPFNRIWSLSSSICERQPSSIFERFYHLRSAKMAAIPSSGSLIATHDYYRRRLGSNSSSSSCGSSEYTGEVIPHHPALPRQDSGHWWTSFFFAKQNQANGSDNQKTGSYTVTNGQVSCIAREMVLKRQLSESSESGKVEPTTPPPVSS</sequence>
<dbReference type="AlphaFoldDB" id="A0A3S2M9S9"/>
<name>A0A3S2M9S9_ORYJA</name>
<evidence type="ECO:0000313" key="6">
    <source>
        <dbReference type="Proteomes" id="UP000283210"/>
    </source>
</evidence>
<feature type="compositionally biased region" description="Basic and acidic residues" evidence="4">
    <location>
        <begin position="357"/>
        <end position="366"/>
    </location>
</feature>
<organism evidence="5 6">
    <name type="scientific">Oryzias javanicus</name>
    <name type="common">Javanese ricefish</name>
    <name type="synonym">Aplocheilus javanicus</name>
    <dbReference type="NCBI Taxonomy" id="123683"/>
    <lineage>
        <taxon>Eukaryota</taxon>
        <taxon>Metazoa</taxon>
        <taxon>Chordata</taxon>
        <taxon>Craniata</taxon>
        <taxon>Vertebrata</taxon>
        <taxon>Euteleostomi</taxon>
        <taxon>Actinopterygii</taxon>
        <taxon>Neopterygii</taxon>
        <taxon>Teleostei</taxon>
        <taxon>Neoteleostei</taxon>
        <taxon>Acanthomorphata</taxon>
        <taxon>Ovalentaria</taxon>
        <taxon>Atherinomorphae</taxon>
        <taxon>Beloniformes</taxon>
        <taxon>Adrianichthyidae</taxon>
        <taxon>Oryziinae</taxon>
        <taxon>Oryzias</taxon>
    </lineage>
</organism>
<dbReference type="InterPro" id="IPR007327">
    <property type="entry name" value="TPD52"/>
</dbReference>
<comment type="similarity">
    <text evidence="1">Belongs to the TPD52 family.</text>
</comment>